<name>A0A1S2L946_9BACI</name>
<dbReference type="OrthoDB" id="9808209at2"/>
<dbReference type="RefSeq" id="WP_071318376.1">
    <property type="nucleotide sequence ID" value="NZ_CP063356.2"/>
</dbReference>
<dbReference type="InterPro" id="IPR038666">
    <property type="entry name" value="SSP1_head-tail_sf"/>
</dbReference>
<dbReference type="Pfam" id="PF05521">
    <property type="entry name" value="Phage_HCP"/>
    <property type="match status" value="1"/>
</dbReference>
<reference evidence="2 3" key="2">
    <citation type="journal article" date="2017" name="Genome Announc.">
        <title>Draft Genome Sequences of Four Alkaliphilic Bacteria Belonging to the Anaerobacillus Genus.</title>
        <authorList>
            <person name="Bassil N.M."/>
            <person name="Lloyd J.R."/>
        </authorList>
    </citation>
    <scope>NUCLEOTIDE SEQUENCE [LARGE SCALE GENOMIC DNA]</scope>
    <source>
        <strain evidence="2 3">NB2006</strain>
    </source>
</reference>
<accession>A0A1S2L946</accession>
<dbReference type="EMBL" id="CP063356">
    <property type="protein sequence ID" value="QOY37046.1"/>
    <property type="molecule type" value="Genomic_DNA"/>
</dbReference>
<reference evidence="2 3" key="3">
    <citation type="journal article" date="2019" name="Int. J. Syst. Evol. Microbiol.">
        <title>Anaerobacillus isosaccharinicus sp. nov., an alkaliphilic bacterium which degrades isosaccharinic acid.</title>
        <authorList>
            <person name="Bassil N.M."/>
            <person name="Lloyd J.R."/>
        </authorList>
    </citation>
    <scope>NUCLEOTIDE SEQUENCE [LARGE SCALE GENOMIC DNA]</scope>
    <source>
        <strain evidence="2 3">NB2006</strain>
    </source>
</reference>
<gene>
    <name evidence="2" type="ORF">AWH56_005220</name>
    <name evidence="1" type="ORF">AWH56_18160</name>
</gene>
<evidence type="ECO:0000313" key="1">
    <source>
        <dbReference type="EMBL" id="OIJ09039.1"/>
    </source>
</evidence>
<evidence type="ECO:0000313" key="3">
    <source>
        <dbReference type="Proteomes" id="UP000180175"/>
    </source>
</evidence>
<proteinExistence type="predicted"/>
<reference evidence="1 3" key="1">
    <citation type="submission" date="2016-10" db="EMBL/GenBank/DDBJ databases">
        <title>Draft genome sequences of four alkaliphilic bacteria belonging to the Anaerobacillus genus.</title>
        <authorList>
            <person name="Bassil N.M."/>
            <person name="Lloyd J.R."/>
        </authorList>
    </citation>
    <scope>NUCLEOTIDE SEQUENCE [LARGE SCALE GENOMIC DNA]</scope>
    <source>
        <strain evidence="1 3">NB2006</strain>
    </source>
</reference>
<sequence length="111" mass="13073">MNYQHNNNPAKLNKRITFFSPPGTIVNGWPSTDWTKVVTVWAEIKTQKGYRVFNSDATQFQDKKIIGMRYRNDIDSNMRVEISEKMHEMDSPPINDDERNQWLTLIVKEVL</sequence>
<dbReference type="AlphaFoldDB" id="A0A1S2L946"/>
<dbReference type="InterPro" id="IPR008767">
    <property type="entry name" value="Phage_SPP1_head-tail_adaptor"/>
</dbReference>
<reference evidence="2" key="4">
    <citation type="submission" date="2020-10" db="EMBL/GenBank/DDBJ databases">
        <authorList>
            <person name="Bassil N.M."/>
            <person name="Lloyd J.R."/>
        </authorList>
    </citation>
    <scope>NUCLEOTIDE SEQUENCE</scope>
    <source>
        <strain evidence="2">NB2006</strain>
    </source>
</reference>
<dbReference type="EMBL" id="LQXD01000157">
    <property type="protein sequence ID" value="OIJ09039.1"/>
    <property type="molecule type" value="Genomic_DNA"/>
</dbReference>
<organism evidence="1 3">
    <name type="scientific">Anaerobacillus isosaccharinicus</name>
    <dbReference type="NCBI Taxonomy" id="1532552"/>
    <lineage>
        <taxon>Bacteria</taxon>
        <taxon>Bacillati</taxon>
        <taxon>Bacillota</taxon>
        <taxon>Bacilli</taxon>
        <taxon>Bacillales</taxon>
        <taxon>Bacillaceae</taxon>
        <taxon>Anaerobacillus</taxon>
    </lineage>
</organism>
<dbReference type="KEGG" id="aia:AWH56_005220"/>
<keyword evidence="3" id="KW-1185">Reference proteome</keyword>
<dbReference type="Gene3D" id="2.40.10.270">
    <property type="entry name" value="Bacteriophage SPP1 head-tail adaptor protein"/>
    <property type="match status" value="1"/>
</dbReference>
<dbReference type="NCBIfam" id="TIGR01563">
    <property type="entry name" value="gp16_SPP1"/>
    <property type="match status" value="1"/>
</dbReference>
<dbReference type="Proteomes" id="UP000180175">
    <property type="component" value="Chromosome"/>
</dbReference>
<protein>
    <submittedName>
        <fullName evidence="2">Phage head closure protein</fullName>
    </submittedName>
</protein>
<evidence type="ECO:0000313" key="2">
    <source>
        <dbReference type="EMBL" id="QOY37046.1"/>
    </source>
</evidence>